<keyword evidence="5" id="KW-1185">Reference proteome</keyword>
<comment type="caution">
    <text evidence="4">The sequence shown here is derived from an EMBL/GenBank/DDBJ whole genome shotgun (WGS) entry which is preliminary data.</text>
</comment>
<feature type="chain" id="PRO_5018617661" evidence="2">
    <location>
        <begin position="22"/>
        <end position="243"/>
    </location>
</feature>
<keyword evidence="1 2" id="KW-0732">Signal</keyword>
<evidence type="ECO:0000256" key="1">
    <source>
        <dbReference type="ARBA" id="ARBA00022729"/>
    </source>
</evidence>
<evidence type="ECO:0000313" key="4">
    <source>
        <dbReference type="EMBL" id="RUQ88207.1"/>
    </source>
</evidence>
<dbReference type="AlphaFoldDB" id="A0A3S0VN53"/>
<dbReference type="Pfam" id="PF13505">
    <property type="entry name" value="OMP_b-brl"/>
    <property type="match status" value="1"/>
</dbReference>
<dbReference type="InterPro" id="IPR027385">
    <property type="entry name" value="Beta-barrel_OMP"/>
</dbReference>
<evidence type="ECO:0000313" key="5">
    <source>
        <dbReference type="Proteomes" id="UP000288012"/>
    </source>
</evidence>
<dbReference type="EMBL" id="RZGR01000014">
    <property type="protein sequence ID" value="RUQ88207.1"/>
    <property type="molecule type" value="Genomic_DNA"/>
</dbReference>
<protein>
    <submittedName>
        <fullName evidence="4">P44/Msp2 family outer membrane protein</fullName>
    </submittedName>
</protein>
<proteinExistence type="predicted"/>
<evidence type="ECO:0000259" key="3">
    <source>
        <dbReference type="Pfam" id="PF13505"/>
    </source>
</evidence>
<dbReference type="InterPro" id="IPR011250">
    <property type="entry name" value="OMP/PagP_B-barrel"/>
</dbReference>
<dbReference type="OrthoDB" id="5647185at2"/>
<feature type="domain" description="Outer membrane protein beta-barrel" evidence="3">
    <location>
        <begin position="10"/>
        <end position="237"/>
    </location>
</feature>
<dbReference type="RefSeq" id="WP_126954949.1">
    <property type="nucleotide sequence ID" value="NZ_RZGR01000014.1"/>
</dbReference>
<organism evidence="4 5">
    <name type="scientific">Legionella septentrionalis</name>
    <dbReference type="NCBI Taxonomy" id="2498109"/>
    <lineage>
        <taxon>Bacteria</taxon>
        <taxon>Pseudomonadati</taxon>
        <taxon>Pseudomonadota</taxon>
        <taxon>Gammaproteobacteria</taxon>
        <taxon>Legionellales</taxon>
        <taxon>Legionellaceae</taxon>
        <taxon>Legionella</taxon>
    </lineage>
</organism>
<reference evidence="4 5" key="1">
    <citation type="submission" date="2018-12" db="EMBL/GenBank/DDBJ databases">
        <title>Legionella sp,whole genome shotgun sequence.</title>
        <authorList>
            <person name="Wu H."/>
        </authorList>
    </citation>
    <scope>NUCLEOTIDE SEQUENCE [LARGE SCALE GENOMIC DNA]</scope>
    <source>
        <strain evidence="5">km714</strain>
    </source>
</reference>
<dbReference type="Proteomes" id="UP000288012">
    <property type="component" value="Unassembled WGS sequence"/>
</dbReference>
<accession>A0A3S0VN53</accession>
<name>A0A3S0VN53_9GAMM</name>
<evidence type="ECO:0000256" key="2">
    <source>
        <dbReference type="SAM" id="SignalP"/>
    </source>
</evidence>
<sequence length="243" mass="26361">MKPSLKICAASLLLFNTSLFAANPIPGIYLGIFIGGSYAPSTDITFLAPTNLTSSCLPPTSTSSGCGTTTTGELTYSGFGAIGGQIGYRIDQFRIEVEPMVNYNPYQKITVGTTRYNSPKSSTGLRLKGSTTTGAIMLNGYYDFYTPGSSSDFAPYLGAGIGYARVNNSMRFYYNNETLQYTKIVENNSSPAAQGIIGAAYFLDDYTWFGLDYRYLTTKTIDILNSRVQIHSINLSFNGSICL</sequence>
<dbReference type="SUPFAM" id="SSF56925">
    <property type="entry name" value="OMPA-like"/>
    <property type="match status" value="1"/>
</dbReference>
<gene>
    <name evidence="4" type="ORF">EKM59_05905</name>
</gene>
<feature type="signal peptide" evidence="2">
    <location>
        <begin position="1"/>
        <end position="21"/>
    </location>
</feature>
<dbReference type="Gene3D" id="2.40.160.20">
    <property type="match status" value="1"/>
</dbReference>